<comment type="caution">
    <text evidence="1">The sequence shown here is derived from an EMBL/GenBank/DDBJ whole genome shotgun (WGS) entry which is preliminary data.</text>
</comment>
<evidence type="ECO:0000313" key="2">
    <source>
        <dbReference type="Proteomes" id="UP000012164"/>
    </source>
</evidence>
<accession>A0A0F6IJP4</accession>
<dbReference type="EMBL" id="AKWR02000038">
    <property type="protein sequence ID" value="EMJ38269.1"/>
    <property type="molecule type" value="Genomic_DNA"/>
</dbReference>
<reference evidence="1 2" key="1">
    <citation type="submission" date="2013-01" db="EMBL/GenBank/DDBJ databases">
        <authorList>
            <person name="Harkins D.M."/>
            <person name="Durkin A.S."/>
            <person name="Brinkac L.M."/>
            <person name="Haft D.H."/>
            <person name="Selengut J.D."/>
            <person name="Sanka R."/>
            <person name="DePew J."/>
            <person name="Purushe J."/>
            <person name="Peacock S.J."/>
            <person name="Thaipadungpanit J."/>
            <person name="Wuthiekanun V.W."/>
            <person name="Day N.P."/>
            <person name="Vinetz J.M."/>
            <person name="Sutton G.G."/>
            <person name="Nierman W.C."/>
            <person name="Fouts D.E."/>
        </authorList>
    </citation>
    <scope>NUCLEOTIDE SEQUENCE [LARGE SCALE GENOMIC DNA]</scope>
    <source>
        <strain evidence="1 2">FPW1039</strain>
    </source>
</reference>
<evidence type="ECO:0000313" key="1">
    <source>
        <dbReference type="EMBL" id="EMJ38269.1"/>
    </source>
</evidence>
<organism evidence="1 2">
    <name type="scientific">Leptospira interrogans str. FPW1039</name>
    <dbReference type="NCBI Taxonomy" id="1193040"/>
    <lineage>
        <taxon>Bacteria</taxon>
        <taxon>Pseudomonadati</taxon>
        <taxon>Spirochaetota</taxon>
        <taxon>Spirochaetia</taxon>
        <taxon>Leptospirales</taxon>
        <taxon>Leptospiraceae</taxon>
        <taxon>Leptospira</taxon>
    </lineage>
</organism>
<dbReference type="Proteomes" id="UP000012164">
    <property type="component" value="Unassembled WGS sequence"/>
</dbReference>
<sequence length="181" mass="21822">MKYNIILLISFHLVNCLYVLPFKDRVLIPEDSSSFLIFNYKGFNLNKYSKHFILKADLRYKNGYMTQAYDLIPDNQYWRTYYTNPEDLPFTMRWHTVTEYTYFTEECEYRIPIPTGIYNLEIEFKSFGLTGYIKKSVDVKEQNSLYLDFQRSEEDTNRINLQIAHKLTKSKNNLEKCIYKD</sequence>
<dbReference type="AlphaFoldDB" id="A0A0F6IJP4"/>
<name>A0A0F6IJP4_LEPIR</name>
<gene>
    <name evidence="1" type="ORF">LEP1GSC079_1181</name>
</gene>
<protein>
    <submittedName>
        <fullName evidence="1">Uncharacterized protein</fullName>
    </submittedName>
</protein>
<proteinExistence type="predicted"/>